<feature type="domain" description="Chitin-binding type-2" evidence="6">
    <location>
        <begin position="141"/>
        <end position="199"/>
    </location>
</feature>
<dbReference type="GO" id="GO:0008061">
    <property type="term" value="F:chitin binding"/>
    <property type="evidence" value="ECO:0007669"/>
    <property type="project" value="UniProtKB-KW"/>
</dbReference>
<feature type="non-terminal residue" evidence="7">
    <location>
        <position position="1"/>
    </location>
</feature>
<keyword evidence="2" id="KW-0732">Signal</keyword>
<comment type="caution">
    <text evidence="7">The sequence shown here is derived from an EMBL/GenBank/DDBJ whole genome shotgun (WGS) entry which is preliminary data.</text>
</comment>
<dbReference type="InterPro" id="IPR051940">
    <property type="entry name" value="Chitin_bind-dev_reg"/>
</dbReference>
<evidence type="ECO:0000256" key="4">
    <source>
        <dbReference type="ARBA" id="ARBA00023157"/>
    </source>
</evidence>
<dbReference type="PANTHER" id="PTHR23301:SF0">
    <property type="entry name" value="CHITIN-BINDING TYPE-2 DOMAIN-CONTAINING PROTEIN-RELATED"/>
    <property type="match status" value="1"/>
</dbReference>
<evidence type="ECO:0000259" key="6">
    <source>
        <dbReference type="PROSITE" id="PS50940"/>
    </source>
</evidence>
<feature type="domain" description="Chitin-binding type-2" evidence="6">
    <location>
        <begin position="69"/>
        <end position="128"/>
    </location>
</feature>
<evidence type="ECO:0000256" key="3">
    <source>
        <dbReference type="ARBA" id="ARBA00022737"/>
    </source>
</evidence>
<evidence type="ECO:0000313" key="8">
    <source>
        <dbReference type="Proteomes" id="UP001497497"/>
    </source>
</evidence>
<keyword evidence="3" id="KW-0677">Repeat</keyword>
<sequence length="210" mass="22463">VGQTYCNSLGNGVHPHPATCTQYIVCTNGGTHVYDCQSGLGFDSVVKACVDIASANLCHITTTAVPVTAEYCRVHGLSNGLHRHPQKCSQYILCTNGQTHVYGCAAGLLFDTNVNACVDSSIATTCNNQVATVVPTFPGLDTVCERYKLPGGTYPDPANCDSFVECLDGFTHIMKCPDGLMFNLLSKSCDHHGNVNCLNNYSYSFSQFSG</sequence>
<feature type="domain" description="Chitin-binding type-2" evidence="6">
    <location>
        <begin position="3"/>
        <end position="60"/>
    </location>
</feature>
<dbReference type="SMART" id="SM00494">
    <property type="entry name" value="ChtBD2"/>
    <property type="match status" value="3"/>
</dbReference>
<evidence type="ECO:0000313" key="7">
    <source>
        <dbReference type="EMBL" id="CAL1528437.1"/>
    </source>
</evidence>
<dbReference type="AlphaFoldDB" id="A0AAV2H4Z2"/>
<dbReference type="InterPro" id="IPR036508">
    <property type="entry name" value="Chitin-bd_dom_sf"/>
</dbReference>
<dbReference type="EMBL" id="CAXITT010000032">
    <property type="protein sequence ID" value="CAL1528437.1"/>
    <property type="molecule type" value="Genomic_DNA"/>
</dbReference>
<dbReference type="Pfam" id="PF01607">
    <property type="entry name" value="CBM_14"/>
    <property type="match status" value="3"/>
</dbReference>
<keyword evidence="5" id="KW-0325">Glycoprotein</keyword>
<name>A0AAV2H4Z2_LYMST</name>
<proteinExistence type="predicted"/>
<keyword evidence="4" id="KW-1015">Disulfide bond</keyword>
<dbReference type="SUPFAM" id="SSF57625">
    <property type="entry name" value="Invertebrate chitin-binding proteins"/>
    <property type="match status" value="3"/>
</dbReference>
<dbReference type="Gene3D" id="2.170.140.10">
    <property type="entry name" value="Chitin binding domain"/>
    <property type="match status" value="3"/>
</dbReference>
<evidence type="ECO:0000256" key="2">
    <source>
        <dbReference type="ARBA" id="ARBA00022729"/>
    </source>
</evidence>
<dbReference type="PROSITE" id="PS50940">
    <property type="entry name" value="CHIT_BIND_II"/>
    <property type="match status" value="3"/>
</dbReference>
<keyword evidence="1" id="KW-0147">Chitin-binding</keyword>
<organism evidence="7 8">
    <name type="scientific">Lymnaea stagnalis</name>
    <name type="common">Great pond snail</name>
    <name type="synonym">Helix stagnalis</name>
    <dbReference type="NCBI Taxonomy" id="6523"/>
    <lineage>
        <taxon>Eukaryota</taxon>
        <taxon>Metazoa</taxon>
        <taxon>Spiralia</taxon>
        <taxon>Lophotrochozoa</taxon>
        <taxon>Mollusca</taxon>
        <taxon>Gastropoda</taxon>
        <taxon>Heterobranchia</taxon>
        <taxon>Euthyneura</taxon>
        <taxon>Panpulmonata</taxon>
        <taxon>Hygrophila</taxon>
        <taxon>Lymnaeoidea</taxon>
        <taxon>Lymnaeidae</taxon>
        <taxon>Lymnaea</taxon>
    </lineage>
</organism>
<accession>A0AAV2H4Z2</accession>
<protein>
    <recommendedName>
        <fullName evidence="6">Chitin-binding type-2 domain-containing protein</fullName>
    </recommendedName>
</protein>
<dbReference type="PANTHER" id="PTHR23301">
    <property type="entry name" value="CHITIN BINDING PERITROPHIN-A"/>
    <property type="match status" value="1"/>
</dbReference>
<gene>
    <name evidence="7" type="ORF">GSLYS_00002607001</name>
</gene>
<evidence type="ECO:0000256" key="5">
    <source>
        <dbReference type="ARBA" id="ARBA00023180"/>
    </source>
</evidence>
<keyword evidence="8" id="KW-1185">Reference proteome</keyword>
<dbReference type="GO" id="GO:0005576">
    <property type="term" value="C:extracellular region"/>
    <property type="evidence" value="ECO:0007669"/>
    <property type="project" value="InterPro"/>
</dbReference>
<dbReference type="InterPro" id="IPR002557">
    <property type="entry name" value="Chitin-bd_dom"/>
</dbReference>
<dbReference type="Proteomes" id="UP001497497">
    <property type="component" value="Unassembled WGS sequence"/>
</dbReference>
<reference evidence="7 8" key="1">
    <citation type="submission" date="2024-04" db="EMBL/GenBank/DDBJ databases">
        <authorList>
            <consortium name="Genoscope - CEA"/>
            <person name="William W."/>
        </authorList>
    </citation>
    <scope>NUCLEOTIDE SEQUENCE [LARGE SCALE GENOMIC DNA]</scope>
</reference>
<evidence type="ECO:0000256" key="1">
    <source>
        <dbReference type="ARBA" id="ARBA00022669"/>
    </source>
</evidence>